<reference evidence="2 3" key="1">
    <citation type="submission" date="2019-10" db="EMBL/GenBank/DDBJ databases">
        <title>Whole genome shotgun sequence of Acrocarpospora macrocephala NBRC 16266.</title>
        <authorList>
            <person name="Ichikawa N."/>
            <person name="Kimura A."/>
            <person name="Kitahashi Y."/>
            <person name="Komaki H."/>
            <person name="Oguchi A."/>
        </authorList>
    </citation>
    <scope>NUCLEOTIDE SEQUENCE [LARGE SCALE GENOMIC DNA]</scope>
    <source>
        <strain evidence="2 3">NBRC 16266</strain>
    </source>
</reference>
<accession>A0A5M3X4I9</accession>
<protein>
    <submittedName>
        <fullName evidence="2">Uncharacterized protein</fullName>
    </submittedName>
</protein>
<dbReference type="GO" id="GO:0003677">
    <property type="term" value="F:DNA binding"/>
    <property type="evidence" value="ECO:0007669"/>
    <property type="project" value="UniProtKB-KW"/>
</dbReference>
<comment type="caution">
    <text evidence="2">The sequence shown here is derived from an EMBL/GenBank/DDBJ whole genome shotgun (WGS) entry which is preliminary data.</text>
</comment>
<keyword evidence="1" id="KW-0238">DNA-binding</keyword>
<proteinExistence type="predicted"/>
<dbReference type="EMBL" id="BLAE01000108">
    <property type="protein sequence ID" value="GES16625.1"/>
    <property type="molecule type" value="Genomic_DNA"/>
</dbReference>
<evidence type="ECO:0000313" key="2">
    <source>
        <dbReference type="EMBL" id="GES16625.1"/>
    </source>
</evidence>
<sequence>MNTSYVEKHVIPTLGACKLRDLSVEDVDSWLASKRGHLSTRSLKLIHGILNRSVKSSYSVPRPETPPPPTT</sequence>
<dbReference type="RefSeq" id="WP_174900326.1">
    <property type="nucleotide sequence ID" value="NZ_BAAAHL010000002.1"/>
</dbReference>
<evidence type="ECO:0000256" key="1">
    <source>
        <dbReference type="ARBA" id="ARBA00023125"/>
    </source>
</evidence>
<dbReference type="AlphaFoldDB" id="A0A5M3X4I9"/>
<name>A0A5M3X4I9_9ACTN</name>
<dbReference type="Gene3D" id="1.10.150.130">
    <property type="match status" value="1"/>
</dbReference>
<dbReference type="Proteomes" id="UP000331127">
    <property type="component" value="Unassembled WGS sequence"/>
</dbReference>
<dbReference type="InterPro" id="IPR010998">
    <property type="entry name" value="Integrase_recombinase_N"/>
</dbReference>
<keyword evidence="3" id="KW-1185">Reference proteome</keyword>
<evidence type="ECO:0000313" key="3">
    <source>
        <dbReference type="Proteomes" id="UP000331127"/>
    </source>
</evidence>
<gene>
    <name evidence="2" type="ORF">Amac_102230</name>
</gene>
<organism evidence="2 3">
    <name type="scientific">Acrocarpospora macrocephala</name>
    <dbReference type="NCBI Taxonomy" id="150177"/>
    <lineage>
        <taxon>Bacteria</taxon>
        <taxon>Bacillati</taxon>
        <taxon>Actinomycetota</taxon>
        <taxon>Actinomycetes</taxon>
        <taxon>Streptosporangiales</taxon>
        <taxon>Streptosporangiaceae</taxon>
        <taxon>Acrocarpospora</taxon>
    </lineage>
</organism>